<sequence>MVNENSFDITGIIDWEGAFTALCKLISFPSFLATIPASFDLPRKYDQDGQPLDERLRERWRQRGEYLEMVRSVEHEESNHLLSAGLGSERDQVMAYLYWAYGGFGKLGFYHRIIEQLR</sequence>
<gene>
    <name evidence="1" type="ORF">PROQFM164_S01g003103</name>
</gene>
<accession>W6Q022</accession>
<keyword evidence="2" id="KW-1185">Reference proteome</keyword>
<dbReference type="Proteomes" id="UP000030686">
    <property type="component" value="Unassembled WGS sequence"/>
</dbReference>
<dbReference type="OMA" id="WRERQEY"/>
<dbReference type="EMBL" id="HG792015">
    <property type="protein sequence ID" value="CDM29291.1"/>
    <property type="molecule type" value="Genomic_DNA"/>
</dbReference>
<evidence type="ECO:0000313" key="1">
    <source>
        <dbReference type="EMBL" id="CDM29291.1"/>
    </source>
</evidence>
<dbReference type="AlphaFoldDB" id="W6Q022"/>
<dbReference type="OrthoDB" id="10003767at2759"/>
<evidence type="ECO:0000313" key="2">
    <source>
        <dbReference type="Proteomes" id="UP000030686"/>
    </source>
</evidence>
<reference evidence="1" key="1">
    <citation type="journal article" date="2014" name="Nat. Commun.">
        <title>Multiple recent horizontal transfers of a large genomic region in cheese making fungi.</title>
        <authorList>
            <person name="Cheeseman K."/>
            <person name="Ropars J."/>
            <person name="Renault P."/>
            <person name="Dupont J."/>
            <person name="Gouzy J."/>
            <person name="Branca A."/>
            <person name="Abraham A.L."/>
            <person name="Ceppi M."/>
            <person name="Conseiller E."/>
            <person name="Debuchy R."/>
            <person name="Malagnac F."/>
            <person name="Goarin A."/>
            <person name="Silar P."/>
            <person name="Lacoste S."/>
            <person name="Sallet E."/>
            <person name="Bensimon A."/>
            <person name="Giraud T."/>
            <person name="Brygoo Y."/>
        </authorList>
    </citation>
    <scope>NUCLEOTIDE SEQUENCE [LARGE SCALE GENOMIC DNA]</scope>
    <source>
        <strain evidence="1">FM164</strain>
    </source>
</reference>
<protein>
    <submittedName>
        <fullName evidence="1">Genomic scaffold, ProqFM164S01</fullName>
    </submittedName>
</protein>
<dbReference type="STRING" id="1365484.W6Q022"/>
<organism evidence="1 2">
    <name type="scientific">Penicillium roqueforti (strain FM164)</name>
    <dbReference type="NCBI Taxonomy" id="1365484"/>
    <lineage>
        <taxon>Eukaryota</taxon>
        <taxon>Fungi</taxon>
        <taxon>Dikarya</taxon>
        <taxon>Ascomycota</taxon>
        <taxon>Pezizomycotina</taxon>
        <taxon>Eurotiomycetes</taxon>
        <taxon>Eurotiomycetidae</taxon>
        <taxon>Eurotiales</taxon>
        <taxon>Aspergillaceae</taxon>
        <taxon>Penicillium</taxon>
    </lineage>
</organism>
<proteinExistence type="predicted"/>
<name>W6Q022_PENRF</name>